<dbReference type="AlphaFoldDB" id="A0A1E4RYB9"/>
<evidence type="ECO:0000313" key="4">
    <source>
        <dbReference type="EMBL" id="ODV72267.1"/>
    </source>
</evidence>
<dbReference type="Pfam" id="PF02257">
    <property type="entry name" value="RFX_DNA_binding"/>
    <property type="match status" value="1"/>
</dbReference>
<evidence type="ECO:0000256" key="2">
    <source>
        <dbReference type="SAM" id="MobiDB-lite"/>
    </source>
</evidence>
<proteinExistence type="predicted"/>
<keyword evidence="1" id="KW-0238">DNA-binding</keyword>
<feature type="compositionally biased region" description="Low complexity" evidence="2">
    <location>
        <begin position="28"/>
        <end position="42"/>
    </location>
</feature>
<protein>
    <recommendedName>
        <fullName evidence="3">RFX-type winged-helix domain-containing protein</fullName>
    </recommendedName>
</protein>
<feature type="compositionally biased region" description="Polar residues" evidence="2">
    <location>
        <begin position="123"/>
        <end position="142"/>
    </location>
</feature>
<evidence type="ECO:0000256" key="1">
    <source>
        <dbReference type="ARBA" id="ARBA00023125"/>
    </source>
</evidence>
<dbReference type="EMBL" id="KV453935">
    <property type="protein sequence ID" value="ODV72267.1"/>
    <property type="molecule type" value="Genomic_DNA"/>
</dbReference>
<dbReference type="InterPro" id="IPR003150">
    <property type="entry name" value="DNA-bd_RFX"/>
</dbReference>
<evidence type="ECO:0000313" key="5">
    <source>
        <dbReference type="Proteomes" id="UP000094389"/>
    </source>
</evidence>
<sequence length="747" mass="81691">MSDNSNVNGESRGSQAAGGEAAQLKAGQAPPIQQQVAQQQVQQHHHQQQIHSQGMNNGRSGGAMVGAVSMGTPNFVPMMGTHYPPTNGLQHFPYQQQAMQMQIPLQHEMSGVPVNFQPPPSRPMSNLHTPSKMTGDSTQGKHSSSSTSESARKRMRKSDHAFPGEDGDLELKNLAEKALEFPLDQVAEQVKAVEAQADSTVSTPLPNGKTLHVKSEVTRERQRQVFGMTWLMRACNASKDAVVPRNRIYARYVGICAENSLKPLSPASFGKLVRIVFPKLTTRRLGMRGQSKYHYCGLSLIGDEGNSALTSTANTPLHNHSGLDSSTFLPGTPYGSNSPASLHSQVSTPLLSNITNSTSATSITNFLNEHISPSLKFTPDLLALMNEKTTTSLDGPIELPDIKPYLPPETDLDVADTLYGLYKSHCTSVFESMRYVQLKRLYSLLSKFDGSLTAPVLKLYYVPSMMDWILACDTIMYKAVVKMLAKLALQEIPGPVLQQLKQISQNYTEKLHLSMKKMPPQLVKARLVLSKQFAQLMSRLVRVSETGQSANNVLSHSIDRKLMLDDWVKSVNVEAIVFKELPCNGENLKKAVETLQVKVPELLKKDKNDQDSFIFDWGLFVAGLPENFEDVPPRLFMLCASALLTSALREISLAGGPGFGGWWVVRCWIDEWIGWCAELGGFLSTPVDAPPLLTGSSDLPVSHTSLVADGDAVGAQEPQAVDLLDGQFGDLLTDSNKHGEDGDSSKS</sequence>
<feature type="domain" description="RFX-type winged-helix" evidence="3">
    <location>
        <begin position="227"/>
        <end position="302"/>
    </location>
</feature>
<dbReference type="GO" id="GO:0000981">
    <property type="term" value="F:DNA-binding transcription factor activity, RNA polymerase II-specific"/>
    <property type="evidence" value="ECO:0007669"/>
    <property type="project" value="TreeGrafter"/>
</dbReference>
<dbReference type="Pfam" id="PF25340">
    <property type="entry name" value="BCD_RFX"/>
    <property type="match status" value="1"/>
</dbReference>
<accession>A0A1E4RYB9</accession>
<gene>
    <name evidence="4" type="ORF">CYBJADRAFT_163461</name>
</gene>
<dbReference type="RefSeq" id="XP_020069306.1">
    <property type="nucleotide sequence ID" value="XM_020213770.1"/>
</dbReference>
<feature type="compositionally biased region" description="Polar residues" evidence="2">
    <location>
        <begin position="1"/>
        <end position="14"/>
    </location>
</feature>
<feature type="region of interest" description="Disordered" evidence="2">
    <location>
        <begin position="1"/>
        <end position="64"/>
    </location>
</feature>
<reference evidence="4 5" key="1">
    <citation type="journal article" date="2016" name="Proc. Natl. Acad. Sci. U.S.A.">
        <title>Comparative genomics of biotechnologically important yeasts.</title>
        <authorList>
            <person name="Riley R."/>
            <person name="Haridas S."/>
            <person name="Wolfe K.H."/>
            <person name="Lopes M.R."/>
            <person name="Hittinger C.T."/>
            <person name="Goeker M."/>
            <person name="Salamov A.A."/>
            <person name="Wisecaver J.H."/>
            <person name="Long T.M."/>
            <person name="Calvey C.H."/>
            <person name="Aerts A.L."/>
            <person name="Barry K.W."/>
            <person name="Choi C."/>
            <person name="Clum A."/>
            <person name="Coughlan A.Y."/>
            <person name="Deshpande S."/>
            <person name="Douglass A.P."/>
            <person name="Hanson S.J."/>
            <person name="Klenk H.-P."/>
            <person name="LaButti K.M."/>
            <person name="Lapidus A."/>
            <person name="Lindquist E.A."/>
            <person name="Lipzen A.M."/>
            <person name="Meier-Kolthoff J.P."/>
            <person name="Ohm R.A."/>
            <person name="Otillar R.P."/>
            <person name="Pangilinan J.L."/>
            <person name="Peng Y."/>
            <person name="Rokas A."/>
            <person name="Rosa C.A."/>
            <person name="Scheuner C."/>
            <person name="Sibirny A.A."/>
            <person name="Slot J.C."/>
            <person name="Stielow J.B."/>
            <person name="Sun H."/>
            <person name="Kurtzman C.P."/>
            <person name="Blackwell M."/>
            <person name="Grigoriev I.V."/>
            <person name="Jeffries T.W."/>
        </authorList>
    </citation>
    <scope>NUCLEOTIDE SEQUENCE [LARGE SCALE GENOMIC DNA]</scope>
    <source>
        <strain evidence="5">ATCC 18201 / CBS 1600 / BCRC 20928 / JCM 3617 / NBRC 0987 / NRRL Y-1542</strain>
    </source>
</reference>
<name>A0A1E4RYB9_CYBJN</name>
<evidence type="ECO:0000259" key="3">
    <source>
        <dbReference type="PROSITE" id="PS51526"/>
    </source>
</evidence>
<dbReference type="OrthoDB" id="10056949at2759"/>
<dbReference type="InterPro" id="IPR057321">
    <property type="entry name" value="RFX1-4/6/8-like_BCD"/>
</dbReference>
<dbReference type="Gene3D" id="1.10.10.10">
    <property type="entry name" value="Winged helix-like DNA-binding domain superfamily/Winged helix DNA-binding domain"/>
    <property type="match status" value="1"/>
</dbReference>
<feature type="compositionally biased region" description="Basic and acidic residues" evidence="2">
    <location>
        <begin position="158"/>
        <end position="167"/>
    </location>
</feature>
<dbReference type="PANTHER" id="PTHR12619:SF5">
    <property type="entry name" value="TRANSCRIPTION FACTOR RFX4"/>
    <property type="match status" value="1"/>
</dbReference>
<dbReference type="GO" id="GO:0000978">
    <property type="term" value="F:RNA polymerase II cis-regulatory region sequence-specific DNA binding"/>
    <property type="evidence" value="ECO:0007669"/>
    <property type="project" value="TreeGrafter"/>
</dbReference>
<dbReference type="PANTHER" id="PTHR12619">
    <property type="entry name" value="RFX TRANSCRIPTION FACTOR FAMILY"/>
    <property type="match status" value="1"/>
</dbReference>
<dbReference type="InterPro" id="IPR036390">
    <property type="entry name" value="WH_DNA-bd_sf"/>
</dbReference>
<organism evidence="4 5">
    <name type="scientific">Cyberlindnera jadinii (strain ATCC 18201 / CBS 1600 / BCRC 20928 / JCM 3617 / NBRC 0987 / NRRL Y-1542)</name>
    <name type="common">Torula yeast</name>
    <name type="synonym">Candida utilis</name>
    <dbReference type="NCBI Taxonomy" id="983966"/>
    <lineage>
        <taxon>Eukaryota</taxon>
        <taxon>Fungi</taxon>
        <taxon>Dikarya</taxon>
        <taxon>Ascomycota</taxon>
        <taxon>Saccharomycotina</taxon>
        <taxon>Saccharomycetes</taxon>
        <taxon>Phaffomycetales</taxon>
        <taxon>Phaffomycetaceae</taxon>
        <taxon>Cyberlindnera</taxon>
    </lineage>
</organism>
<keyword evidence="5" id="KW-1185">Reference proteome</keyword>
<dbReference type="InterPro" id="IPR036388">
    <property type="entry name" value="WH-like_DNA-bd_sf"/>
</dbReference>
<dbReference type="FunFam" id="1.10.10.10:FF:000119">
    <property type="entry name" value="DNA damage and replication checkpoint protein"/>
    <property type="match status" value="1"/>
</dbReference>
<dbReference type="OMA" id="MIWLREN"/>
<dbReference type="PROSITE" id="PS51526">
    <property type="entry name" value="RFX_DBD"/>
    <property type="match status" value="1"/>
</dbReference>
<dbReference type="SUPFAM" id="SSF46785">
    <property type="entry name" value="Winged helix' DNA-binding domain"/>
    <property type="match status" value="1"/>
</dbReference>
<dbReference type="STRING" id="983966.A0A1E4RYB9"/>
<feature type="region of interest" description="Disordered" evidence="2">
    <location>
        <begin position="110"/>
        <end position="167"/>
    </location>
</feature>
<dbReference type="GeneID" id="30988166"/>
<dbReference type="InterPro" id="IPR039779">
    <property type="entry name" value="RFX-like"/>
</dbReference>
<dbReference type="Proteomes" id="UP000094389">
    <property type="component" value="Unassembled WGS sequence"/>
</dbReference>